<dbReference type="GO" id="GO:0005524">
    <property type="term" value="F:ATP binding"/>
    <property type="evidence" value="ECO:0007669"/>
    <property type="project" value="UniProtKB-KW"/>
</dbReference>
<dbReference type="PROSITE" id="PS00211">
    <property type="entry name" value="ABC_TRANSPORTER_1"/>
    <property type="match status" value="1"/>
</dbReference>
<dbReference type="AlphaFoldDB" id="A0A2C9JT18"/>
<keyword evidence="5" id="KW-0547">Nucleotide-binding</keyword>
<keyword evidence="7 9" id="KW-1133">Transmembrane helix</keyword>
<dbReference type="VEuPathDB" id="VectorBase:BGLB007595"/>
<evidence type="ECO:0000259" key="10">
    <source>
        <dbReference type="PROSITE" id="PS50893"/>
    </source>
</evidence>
<dbReference type="InterPro" id="IPR013525">
    <property type="entry name" value="ABC2_TM"/>
</dbReference>
<feature type="transmembrane region" description="Helical" evidence="9">
    <location>
        <begin position="475"/>
        <end position="498"/>
    </location>
</feature>
<evidence type="ECO:0000256" key="5">
    <source>
        <dbReference type="ARBA" id="ARBA00022741"/>
    </source>
</evidence>
<keyword evidence="4 9" id="KW-0812">Transmembrane</keyword>
<dbReference type="Pfam" id="PF19055">
    <property type="entry name" value="ABC2_membrane_7"/>
    <property type="match status" value="1"/>
</dbReference>
<evidence type="ECO:0000256" key="9">
    <source>
        <dbReference type="SAM" id="Phobius"/>
    </source>
</evidence>
<protein>
    <recommendedName>
        <fullName evidence="10">ABC transporter domain-containing protein</fullName>
    </recommendedName>
</protein>
<dbReference type="GO" id="GO:0120020">
    <property type="term" value="F:cholesterol transfer activity"/>
    <property type="evidence" value="ECO:0007669"/>
    <property type="project" value="TreeGrafter"/>
</dbReference>
<evidence type="ECO:0000256" key="4">
    <source>
        <dbReference type="ARBA" id="ARBA00022692"/>
    </source>
</evidence>
<dbReference type="KEGG" id="bgt:106066988"/>
<evidence type="ECO:0000313" key="11">
    <source>
        <dbReference type="EnsemblMetazoa" id="BGLB007595-PB"/>
    </source>
</evidence>
<feature type="transmembrane region" description="Helical" evidence="9">
    <location>
        <begin position="624"/>
        <end position="650"/>
    </location>
</feature>
<dbReference type="GO" id="GO:0005886">
    <property type="term" value="C:plasma membrane"/>
    <property type="evidence" value="ECO:0007669"/>
    <property type="project" value="TreeGrafter"/>
</dbReference>
<dbReference type="InterPro" id="IPR050352">
    <property type="entry name" value="ABCG_transporters"/>
</dbReference>
<dbReference type="PANTHER" id="PTHR48041:SF71">
    <property type="entry name" value="ATP-BINDING CASSETTE SUB-FAMILY G MEMBER 8"/>
    <property type="match status" value="1"/>
</dbReference>
<evidence type="ECO:0000256" key="7">
    <source>
        <dbReference type="ARBA" id="ARBA00022989"/>
    </source>
</evidence>
<keyword evidence="3" id="KW-0813">Transport</keyword>
<dbReference type="SMART" id="SM00382">
    <property type="entry name" value="AAA"/>
    <property type="match status" value="1"/>
</dbReference>
<evidence type="ECO:0000256" key="6">
    <source>
        <dbReference type="ARBA" id="ARBA00022840"/>
    </source>
</evidence>
<accession>A0A2C9JT18</accession>
<sequence>MERKVSGNGCVDSLIDLMDPLVTDTVRIDVRVDKLSYSVPEKSASWWRTVSNLQMPWEVKDKGNSLQVLKDISFTAKSGQLMAIMGGSGSGKTSLLDILTCRTSSGVTTGQVYLNSEVRTKSVLDSCAGYVRQDDRLIASLTVRETLMFVAQLKLPRTFSEEKIKERVDLVIAELGLTQAADTKVGNDSIRGLSGGERRRVSIGIQLLILPSVLVLDEPTSGLDSYTANSIVKTLSMLASKQRTIIMSIHQPRFDIFTTVDTMMLLSKGSIVFNGPAKEMVNYFTSLGYPCPEHMNPCDYYIDLTAVDNTSPEREHRSLALIQMLLEAYKSKQDDVMVVNLETQEVAEADEICLEQTSLDDGSVQRVLPSREKQSAHPGIVTQCHVLLRRFLKIMLDEYKDMFIYAVEALLLSLHLGVVFYGLKRDQGSIRDWFGLMFMTSALYANKILLGLVEQCHQERRFIYFELQDKLYHPAALYFAKILSDIPCNAIMVTIYALPVYLMVGVSLDVYNGCLFLLFVGLPVLTSRCLAMMSSAILPTNQMAAALTLVIFSFYIQASGFFINLKNTSLATRWISQISFVRWGFQALCLLEVKPLEFQCDRGSSSCMKSGADALYMMGFEEEKLWHCCLGILGNMSVFLIVMFLGFLFISQKPHDRLGNS</sequence>
<dbReference type="Gene3D" id="3.40.50.300">
    <property type="entry name" value="P-loop containing nucleotide triphosphate hydrolases"/>
    <property type="match status" value="1"/>
</dbReference>
<dbReference type="GO" id="GO:0033344">
    <property type="term" value="P:cholesterol efflux"/>
    <property type="evidence" value="ECO:0007669"/>
    <property type="project" value="TreeGrafter"/>
</dbReference>
<dbReference type="EnsemblMetazoa" id="BGLB007595-RB">
    <property type="protein sequence ID" value="BGLB007595-PB"/>
    <property type="gene ID" value="BGLB007595"/>
</dbReference>
<name>A0A2C9JT18_BIOGL</name>
<evidence type="ECO:0000313" key="12">
    <source>
        <dbReference type="Proteomes" id="UP000076420"/>
    </source>
</evidence>
<dbReference type="Pfam" id="PF01061">
    <property type="entry name" value="ABC2_membrane"/>
    <property type="match status" value="1"/>
</dbReference>
<dbReference type="OrthoDB" id="66620at2759"/>
<comment type="similarity">
    <text evidence="2">Belongs to the ABC transporter superfamily. ABCG family. Eye pigment precursor importer (TC 3.A.1.204) subfamily.</text>
</comment>
<dbReference type="GO" id="GO:0043235">
    <property type="term" value="C:receptor complex"/>
    <property type="evidence" value="ECO:0007669"/>
    <property type="project" value="TreeGrafter"/>
</dbReference>
<dbReference type="GO" id="GO:0016887">
    <property type="term" value="F:ATP hydrolysis activity"/>
    <property type="evidence" value="ECO:0007669"/>
    <property type="project" value="InterPro"/>
</dbReference>
<feature type="domain" description="ABC transporter" evidence="10">
    <location>
        <begin position="30"/>
        <end position="293"/>
    </location>
</feature>
<evidence type="ECO:0000256" key="3">
    <source>
        <dbReference type="ARBA" id="ARBA00022448"/>
    </source>
</evidence>
<evidence type="ECO:0000256" key="2">
    <source>
        <dbReference type="ARBA" id="ARBA00005814"/>
    </source>
</evidence>
<feature type="transmembrane region" description="Helical" evidence="9">
    <location>
        <begin position="433"/>
        <end position="454"/>
    </location>
</feature>
<dbReference type="Proteomes" id="UP000076420">
    <property type="component" value="Unassembled WGS sequence"/>
</dbReference>
<dbReference type="PANTHER" id="PTHR48041">
    <property type="entry name" value="ABC TRANSPORTER G FAMILY MEMBER 28"/>
    <property type="match status" value="1"/>
</dbReference>
<evidence type="ECO:0000256" key="1">
    <source>
        <dbReference type="ARBA" id="ARBA00004141"/>
    </source>
</evidence>
<dbReference type="STRING" id="6526.A0A2C9JT18"/>
<feature type="transmembrane region" description="Helical" evidence="9">
    <location>
        <begin position="510"/>
        <end position="531"/>
    </location>
</feature>
<dbReference type="InterPro" id="IPR043926">
    <property type="entry name" value="ABCG_dom"/>
</dbReference>
<dbReference type="PROSITE" id="PS50893">
    <property type="entry name" value="ABC_TRANSPORTER_2"/>
    <property type="match status" value="1"/>
</dbReference>
<comment type="subcellular location">
    <subcellularLocation>
        <location evidence="1">Membrane</location>
        <topology evidence="1">Multi-pass membrane protein</topology>
    </subcellularLocation>
</comment>
<dbReference type="VEuPathDB" id="VectorBase:BGLAX_028665"/>
<gene>
    <name evidence="11" type="primary">106066988</name>
</gene>
<evidence type="ECO:0000256" key="8">
    <source>
        <dbReference type="ARBA" id="ARBA00023136"/>
    </source>
</evidence>
<feature type="transmembrane region" description="Helical" evidence="9">
    <location>
        <begin position="402"/>
        <end position="421"/>
    </location>
</feature>
<dbReference type="InterPro" id="IPR003593">
    <property type="entry name" value="AAA+_ATPase"/>
</dbReference>
<dbReference type="InterPro" id="IPR017871">
    <property type="entry name" value="ABC_transporter-like_CS"/>
</dbReference>
<proteinExistence type="inferred from homology"/>
<dbReference type="InterPro" id="IPR027417">
    <property type="entry name" value="P-loop_NTPase"/>
</dbReference>
<dbReference type="GO" id="GO:0140359">
    <property type="term" value="F:ABC-type transporter activity"/>
    <property type="evidence" value="ECO:0007669"/>
    <property type="project" value="InterPro"/>
</dbReference>
<dbReference type="GO" id="GO:0042632">
    <property type="term" value="P:cholesterol homeostasis"/>
    <property type="evidence" value="ECO:0007669"/>
    <property type="project" value="TreeGrafter"/>
</dbReference>
<dbReference type="SUPFAM" id="SSF52540">
    <property type="entry name" value="P-loop containing nucleoside triphosphate hydrolases"/>
    <property type="match status" value="1"/>
</dbReference>
<organism evidence="11 12">
    <name type="scientific">Biomphalaria glabrata</name>
    <name type="common">Bloodfluke planorb</name>
    <name type="synonym">Freshwater snail</name>
    <dbReference type="NCBI Taxonomy" id="6526"/>
    <lineage>
        <taxon>Eukaryota</taxon>
        <taxon>Metazoa</taxon>
        <taxon>Spiralia</taxon>
        <taxon>Lophotrochozoa</taxon>
        <taxon>Mollusca</taxon>
        <taxon>Gastropoda</taxon>
        <taxon>Heterobranchia</taxon>
        <taxon>Euthyneura</taxon>
        <taxon>Panpulmonata</taxon>
        <taxon>Hygrophila</taxon>
        <taxon>Lymnaeoidea</taxon>
        <taxon>Planorbidae</taxon>
        <taxon>Biomphalaria</taxon>
    </lineage>
</organism>
<reference evidence="11" key="1">
    <citation type="submission" date="2020-05" db="UniProtKB">
        <authorList>
            <consortium name="EnsemblMetazoa"/>
        </authorList>
    </citation>
    <scope>IDENTIFICATION</scope>
    <source>
        <strain evidence="11">BB02</strain>
    </source>
</reference>
<dbReference type="Pfam" id="PF00005">
    <property type="entry name" value="ABC_tran"/>
    <property type="match status" value="1"/>
</dbReference>
<feature type="transmembrane region" description="Helical" evidence="9">
    <location>
        <begin position="543"/>
        <end position="563"/>
    </location>
</feature>
<keyword evidence="8 9" id="KW-0472">Membrane</keyword>
<keyword evidence="6" id="KW-0067">ATP-binding</keyword>
<dbReference type="InterPro" id="IPR003439">
    <property type="entry name" value="ABC_transporter-like_ATP-bd"/>
</dbReference>